<sequence length="120" mass="13217">MGDEDQLVGIVGDTAIVTINVVPLTLEIYSTFATVEEASVELGPGVMIAEAIIFAVIDGFYAARSVQKINEKLQLSWGEKVVQWTESFFGAGNSKYLEDLEQEKDLLQKTVDDATKKKRC</sequence>
<organism evidence="2 3">
    <name type="scientific">Romanomermis culicivorax</name>
    <name type="common">Nematode worm</name>
    <dbReference type="NCBI Taxonomy" id="13658"/>
    <lineage>
        <taxon>Eukaryota</taxon>
        <taxon>Metazoa</taxon>
        <taxon>Ecdysozoa</taxon>
        <taxon>Nematoda</taxon>
        <taxon>Enoplea</taxon>
        <taxon>Dorylaimia</taxon>
        <taxon>Mermithida</taxon>
        <taxon>Mermithoidea</taxon>
        <taxon>Mermithidae</taxon>
        <taxon>Romanomermis</taxon>
    </lineage>
</organism>
<keyword evidence="2" id="KW-1185">Reference proteome</keyword>
<protein>
    <submittedName>
        <fullName evidence="3">Uncharacterized protein</fullName>
    </submittedName>
</protein>
<keyword evidence="1" id="KW-0472">Membrane</keyword>
<dbReference type="Proteomes" id="UP000887565">
    <property type="component" value="Unplaced"/>
</dbReference>
<evidence type="ECO:0000313" key="3">
    <source>
        <dbReference type="WBParaSite" id="nRc.2.0.1.t20942-RA"/>
    </source>
</evidence>
<feature type="transmembrane region" description="Helical" evidence="1">
    <location>
        <begin position="42"/>
        <end position="63"/>
    </location>
</feature>
<proteinExistence type="predicted"/>
<keyword evidence="1" id="KW-0812">Transmembrane</keyword>
<name>A0A915J3A5_ROMCU</name>
<dbReference type="AlphaFoldDB" id="A0A915J3A5"/>
<evidence type="ECO:0000256" key="1">
    <source>
        <dbReference type="SAM" id="Phobius"/>
    </source>
</evidence>
<reference evidence="3" key="1">
    <citation type="submission" date="2022-11" db="UniProtKB">
        <authorList>
            <consortium name="WormBaseParasite"/>
        </authorList>
    </citation>
    <scope>IDENTIFICATION</scope>
</reference>
<evidence type="ECO:0000313" key="2">
    <source>
        <dbReference type="Proteomes" id="UP000887565"/>
    </source>
</evidence>
<keyword evidence="1" id="KW-1133">Transmembrane helix</keyword>
<dbReference type="WBParaSite" id="nRc.2.0.1.t20942-RA">
    <property type="protein sequence ID" value="nRc.2.0.1.t20942-RA"/>
    <property type="gene ID" value="nRc.2.0.1.g20942"/>
</dbReference>
<accession>A0A915J3A5</accession>